<dbReference type="AlphaFoldDB" id="A0A932MRB1"/>
<dbReference type="Gene3D" id="3.10.50.40">
    <property type="match status" value="1"/>
</dbReference>
<evidence type="ECO:0000256" key="9">
    <source>
        <dbReference type="ARBA" id="ARBA00040743"/>
    </source>
</evidence>
<keyword evidence="6 12" id="KW-0472">Membrane</keyword>
<evidence type="ECO:0000256" key="1">
    <source>
        <dbReference type="ARBA" id="ARBA00004382"/>
    </source>
</evidence>
<evidence type="ECO:0000256" key="3">
    <source>
        <dbReference type="ARBA" id="ARBA00022519"/>
    </source>
</evidence>
<dbReference type="InterPro" id="IPR027304">
    <property type="entry name" value="Trigger_fact/SurA_dom_sf"/>
</dbReference>
<evidence type="ECO:0000256" key="11">
    <source>
        <dbReference type="PROSITE-ProRule" id="PRU00278"/>
    </source>
</evidence>
<keyword evidence="3" id="KW-0997">Cell inner membrane</keyword>
<evidence type="ECO:0000256" key="2">
    <source>
        <dbReference type="ARBA" id="ARBA00022475"/>
    </source>
</evidence>
<evidence type="ECO:0000256" key="12">
    <source>
        <dbReference type="SAM" id="Phobius"/>
    </source>
</evidence>
<keyword evidence="4 12" id="KW-0812">Transmembrane</keyword>
<evidence type="ECO:0000256" key="8">
    <source>
        <dbReference type="ARBA" id="ARBA00038408"/>
    </source>
</evidence>
<feature type="domain" description="PpiC" evidence="13">
    <location>
        <begin position="270"/>
        <end position="371"/>
    </location>
</feature>
<evidence type="ECO:0000313" key="15">
    <source>
        <dbReference type="Proteomes" id="UP000782312"/>
    </source>
</evidence>
<comment type="similarity">
    <text evidence="8">Belongs to the PpiD chaperone family.</text>
</comment>
<evidence type="ECO:0000313" key="14">
    <source>
        <dbReference type="EMBL" id="MBI3128891.1"/>
    </source>
</evidence>
<evidence type="ECO:0000259" key="13">
    <source>
        <dbReference type="PROSITE" id="PS50198"/>
    </source>
</evidence>
<dbReference type="Gene3D" id="1.10.4030.10">
    <property type="entry name" value="Porin chaperone SurA, peptide-binding domain"/>
    <property type="match status" value="1"/>
</dbReference>
<keyword evidence="11" id="KW-0413">Isomerase</keyword>
<dbReference type="InterPro" id="IPR000297">
    <property type="entry name" value="PPIase_PpiC"/>
</dbReference>
<comment type="subcellular location">
    <subcellularLocation>
        <location evidence="1">Cell inner membrane</location>
        <topology evidence="1">Single-pass type II membrane protein</topology>
        <orientation evidence="1">Periplasmic side</orientation>
    </subcellularLocation>
</comment>
<keyword evidence="2" id="KW-1003">Cell membrane</keyword>
<keyword evidence="11" id="KW-0697">Rotamase</keyword>
<sequence length="633" mass="71482">MLRFFRERGNSWILKGLLGLVAVTFVSWGGFAMMDSRAVEGGKVAAWVNDIPITVQEYERIYFQQVEALRRQLGPQFKDELIQQLGVRQQVLASLVSEKLQLQEAQRLGIQVSDAEVALRIQEVEAFHRGGRFDPAIYRQVLEQNRLTPRQFEEAQRSDIATERLRRYIGMAASVSEVDVTEAYRLLNERIKVAALTVSPSEFEKEAAAQAKEKDLREHYEKNKEQFRVGPQRKAQWWYLSYQAMLPRVTVAEPELKARYEQIRSRFAVEEQVTLSQIFLKLDPNAKAEEAEAAKKKLEALRDQARKGADFGALAKANSNDPSAAKGGDMGSFKRGEMVPELEKVAFSLKKGEVGGPARTSFGYHLLLVRDRQEARQRPFEEARAEVEKDLRQIKAKGAAREALRSVRYAIEDKKPAPAVQGLSAGETGFFEQASPPASVPQKEELAELVFRLGKKDALSPEAEGEKGVIFARLVDLRDAHVPAFETVADQVRKKWVEEKAVQLARAKAEAWTKEIKEGKRTLESLSKEMKVKLIAPGPFSRRDVPSELNAGPDALRAVFRMRKGEVERILAGKNVLLVQCLEAPAADMAKLAEEKKSLRERLLADRQRLLFLRHLEGLRQSAKVRLERGFSL</sequence>
<dbReference type="Proteomes" id="UP000782312">
    <property type="component" value="Unassembled WGS sequence"/>
</dbReference>
<organism evidence="14 15">
    <name type="scientific">Tectimicrobiota bacterium</name>
    <dbReference type="NCBI Taxonomy" id="2528274"/>
    <lineage>
        <taxon>Bacteria</taxon>
        <taxon>Pseudomonadati</taxon>
        <taxon>Nitrospinota/Tectimicrobiota group</taxon>
        <taxon>Candidatus Tectimicrobiota</taxon>
    </lineage>
</organism>
<dbReference type="InterPro" id="IPR052029">
    <property type="entry name" value="PpiD_chaperone"/>
</dbReference>
<keyword evidence="7" id="KW-0143">Chaperone</keyword>
<keyword evidence="5 12" id="KW-1133">Transmembrane helix</keyword>
<dbReference type="PROSITE" id="PS50198">
    <property type="entry name" value="PPIC_PPIASE_2"/>
    <property type="match status" value="1"/>
</dbReference>
<feature type="transmembrane region" description="Helical" evidence="12">
    <location>
        <begin position="12"/>
        <end position="34"/>
    </location>
</feature>
<dbReference type="SUPFAM" id="SSF109998">
    <property type="entry name" value="Triger factor/SurA peptide-binding domain-like"/>
    <property type="match status" value="1"/>
</dbReference>
<dbReference type="SUPFAM" id="SSF54534">
    <property type="entry name" value="FKBP-like"/>
    <property type="match status" value="1"/>
</dbReference>
<dbReference type="GO" id="GO:0003755">
    <property type="term" value="F:peptidyl-prolyl cis-trans isomerase activity"/>
    <property type="evidence" value="ECO:0007669"/>
    <property type="project" value="UniProtKB-KW"/>
</dbReference>
<proteinExistence type="inferred from homology"/>
<dbReference type="PANTHER" id="PTHR47529">
    <property type="entry name" value="PEPTIDYL-PROLYL CIS-TRANS ISOMERASE D"/>
    <property type="match status" value="1"/>
</dbReference>
<evidence type="ECO:0000256" key="6">
    <source>
        <dbReference type="ARBA" id="ARBA00023136"/>
    </source>
</evidence>
<dbReference type="GO" id="GO:0005886">
    <property type="term" value="C:plasma membrane"/>
    <property type="evidence" value="ECO:0007669"/>
    <property type="project" value="UniProtKB-SubCell"/>
</dbReference>
<evidence type="ECO:0000256" key="10">
    <source>
        <dbReference type="ARBA" id="ARBA00042775"/>
    </source>
</evidence>
<dbReference type="Pfam" id="PF00639">
    <property type="entry name" value="Rotamase"/>
    <property type="match status" value="1"/>
</dbReference>
<dbReference type="InterPro" id="IPR023058">
    <property type="entry name" value="PPIase_PpiC_CS"/>
</dbReference>
<evidence type="ECO:0000256" key="5">
    <source>
        <dbReference type="ARBA" id="ARBA00022989"/>
    </source>
</evidence>
<dbReference type="PROSITE" id="PS01096">
    <property type="entry name" value="PPIC_PPIASE_1"/>
    <property type="match status" value="1"/>
</dbReference>
<name>A0A932MRB1_UNCTE</name>
<gene>
    <name evidence="14" type="ORF">HYZ11_14895</name>
</gene>
<reference evidence="14" key="1">
    <citation type="submission" date="2020-07" db="EMBL/GenBank/DDBJ databases">
        <title>Huge and variable diversity of episymbiotic CPR bacteria and DPANN archaea in groundwater ecosystems.</title>
        <authorList>
            <person name="He C.Y."/>
            <person name="Keren R."/>
            <person name="Whittaker M."/>
            <person name="Farag I.F."/>
            <person name="Doudna J."/>
            <person name="Cate J.H.D."/>
            <person name="Banfield J.F."/>
        </authorList>
    </citation>
    <scope>NUCLEOTIDE SEQUENCE</scope>
    <source>
        <strain evidence="14">NC_groundwater_763_Ag_S-0.2um_68_21</strain>
    </source>
</reference>
<evidence type="ECO:0000256" key="4">
    <source>
        <dbReference type="ARBA" id="ARBA00022692"/>
    </source>
</evidence>
<comment type="caution">
    <text evidence="14">The sequence shown here is derived from an EMBL/GenBank/DDBJ whole genome shotgun (WGS) entry which is preliminary data.</text>
</comment>
<evidence type="ECO:0000256" key="7">
    <source>
        <dbReference type="ARBA" id="ARBA00023186"/>
    </source>
</evidence>
<accession>A0A932MRB1</accession>
<dbReference type="EMBL" id="JACPUR010000035">
    <property type="protein sequence ID" value="MBI3128891.1"/>
    <property type="molecule type" value="Genomic_DNA"/>
</dbReference>
<dbReference type="PANTHER" id="PTHR47529:SF1">
    <property type="entry name" value="PERIPLASMIC CHAPERONE PPID"/>
    <property type="match status" value="1"/>
</dbReference>
<dbReference type="InterPro" id="IPR046357">
    <property type="entry name" value="PPIase_dom_sf"/>
</dbReference>
<protein>
    <recommendedName>
        <fullName evidence="9">Periplasmic chaperone PpiD</fullName>
    </recommendedName>
    <alternativeName>
        <fullName evidence="10">Periplasmic folding chaperone</fullName>
    </alternativeName>
</protein>
<dbReference type="Pfam" id="PF13624">
    <property type="entry name" value="SurA_N_3"/>
    <property type="match status" value="1"/>
</dbReference>